<keyword evidence="3 6" id="KW-0812">Transmembrane</keyword>
<protein>
    <submittedName>
        <fullName evidence="10">Uncharacterized protein</fullName>
    </submittedName>
</protein>
<evidence type="ECO:0000256" key="5">
    <source>
        <dbReference type="ARBA" id="ARBA00023136"/>
    </source>
</evidence>
<evidence type="ECO:0000313" key="9">
    <source>
        <dbReference type="Proteomes" id="UP000050792"/>
    </source>
</evidence>
<dbReference type="AlphaFoldDB" id="A0AA85G9A7"/>
<dbReference type="WBParaSite" id="SRDH1_80800.1">
    <property type="protein sequence ID" value="SRDH1_80800.1"/>
    <property type="gene ID" value="SRDH1_80800"/>
</dbReference>
<dbReference type="InterPro" id="IPR055412">
    <property type="entry name" value="UVB_sens_C"/>
</dbReference>
<evidence type="ECO:0000259" key="7">
    <source>
        <dbReference type="Pfam" id="PF04884"/>
    </source>
</evidence>
<keyword evidence="4 6" id="KW-1133">Transmembrane helix</keyword>
<reference evidence="10" key="2">
    <citation type="submission" date="2023-11" db="UniProtKB">
        <authorList>
            <consortium name="WormBaseParasite"/>
        </authorList>
    </citation>
    <scope>IDENTIFICATION</scope>
</reference>
<evidence type="ECO:0000313" key="10">
    <source>
        <dbReference type="WBParaSite" id="SRDH1_80800.1"/>
    </source>
</evidence>
<proteinExistence type="inferred from homology"/>
<evidence type="ECO:0000256" key="3">
    <source>
        <dbReference type="ARBA" id="ARBA00022692"/>
    </source>
</evidence>
<dbReference type="GO" id="GO:0016020">
    <property type="term" value="C:membrane"/>
    <property type="evidence" value="ECO:0007669"/>
    <property type="project" value="UniProtKB-SubCell"/>
</dbReference>
<name>A0AA85G9A7_9TREM</name>
<accession>A0AA85G9A7</accession>
<dbReference type="Proteomes" id="UP000050792">
    <property type="component" value="Unassembled WGS sequence"/>
</dbReference>
<reference evidence="9" key="1">
    <citation type="submission" date="2022-06" db="EMBL/GenBank/DDBJ databases">
        <authorList>
            <person name="Berger JAMES D."/>
            <person name="Berger JAMES D."/>
        </authorList>
    </citation>
    <scope>NUCLEOTIDE SEQUENCE [LARGE SCALE GENOMIC DNA]</scope>
</reference>
<keyword evidence="5 6" id="KW-0472">Membrane</keyword>
<sequence>MAWLLNFILLYMVTGNQFLIWFCFICCTSIHLYSNYRAVKCLKLRTFNRTRFHLAIQQWFKQQFNDIQYSMLMSNNIDNINKIPKYLLMNQSFPHVIWVNESEPIIYKTDQPIIIMGCSLYKLPIEGQKLLPNLIQLCEKYNYILYCPNWEAVQQGNSIIPLTMYIVLFSESKPLDQLKAMLHVELIAFIVKYPFKTTLPHKVLEEIIKAKNYYEFLQSTLNLVNQLWNPFINSLQSNHDWNMDSFQFAADIWRLHRNE</sequence>
<comment type="similarity">
    <text evidence="2">Belongs to the RUS1 family.</text>
</comment>
<organism evidence="9 10">
    <name type="scientific">Schistosoma rodhaini</name>
    <dbReference type="NCBI Taxonomy" id="6188"/>
    <lineage>
        <taxon>Eukaryota</taxon>
        <taxon>Metazoa</taxon>
        <taxon>Spiralia</taxon>
        <taxon>Lophotrochozoa</taxon>
        <taxon>Platyhelminthes</taxon>
        <taxon>Trematoda</taxon>
        <taxon>Digenea</taxon>
        <taxon>Strigeidida</taxon>
        <taxon>Schistosomatoidea</taxon>
        <taxon>Schistosomatidae</taxon>
        <taxon>Schistosoma</taxon>
    </lineage>
</organism>
<evidence type="ECO:0000256" key="4">
    <source>
        <dbReference type="ARBA" id="ARBA00022989"/>
    </source>
</evidence>
<keyword evidence="9" id="KW-1185">Reference proteome</keyword>
<dbReference type="InterPro" id="IPR054549">
    <property type="entry name" value="UVB_sens_RUS_dom"/>
</dbReference>
<comment type="subcellular location">
    <subcellularLocation>
        <location evidence="1">Membrane</location>
    </subcellularLocation>
</comment>
<dbReference type="PANTHER" id="PTHR12770:SF31">
    <property type="entry name" value="RUS FAMILY MEMBER 1"/>
    <property type="match status" value="1"/>
</dbReference>
<dbReference type="PANTHER" id="PTHR12770">
    <property type="entry name" value="RUS1 FAMILY PROTEIN C16ORF58"/>
    <property type="match status" value="1"/>
</dbReference>
<evidence type="ECO:0000259" key="8">
    <source>
        <dbReference type="Pfam" id="PF24160"/>
    </source>
</evidence>
<feature type="transmembrane region" description="Helical" evidence="6">
    <location>
        <begin position="18"/>
        <end position="36"/>
    </location>
</feature>
<evidence type="ECO:0000256" key="1">
    <source>
        <dbReference type="ARBA" id="ARBA00004370"/>
    </source>
</evidence>
<dbReference type="Pfam" id="PF24160">
    <property type="entry name" value="UVB_sens_C"/>
    <property type="match status" value="1"/>
</dbReference>
<dbReference type="InterPro" id="IPR006968">
    <property type="entry name" value="RUS_fam"/>
</dbReference>
<dbReference type="Pfam" id="PF04884">
    <property type="entry name" value="UVB_sens_prot"/>
    <property type="match status" value="1"/>
</dbReference>
<evidence type="ECO:0000256" key="6">
    <source>
        <dbReference type="SAM" id="Phobius"/>
    </source>
</evidence>
<feature type="domain" description="Root UVB sensitive protein C-terminal" evidence="8">
    <location>
        <begin position="99"/>
        <end position="255"/>
    </location>
</feature>
<evidence type="ECO:0000256" key="2">
    <source>
        <dbReference type="ARBA" id="ARBA00007558"/>
    </source>
</evidence>
<feature type="domain" description="Protein root UVB sensitive/RUS" evidence="7">
    <location>
        <begin position="3"/>
        <end position="62"/>
    </location>
</feature>